<name>A0A244CVD9_PSEDV</name>
<dbReference type="InterPro" id="IPR003423">
    <property type="entry name" value="OMP_efflux"/>
</dbReference>
<dbReference type="Gene3D" id="1.20.1600.10">
    <property type="entry name" value="Outer membrane efflux proteins (OEP)"/>
    <property type="match status" value="1"/>
</dbReference>
<gene>
    <name evidence="4" type="ORF">B1199_02835</name>
</gene>
<reference evidence="4 5" key="1">
    <citation type="submission" date="2017-02" db="EMBL/GenBank/DDBJ databases">
        <title>Pseudoalteromonas ulvae TC14 Genome.</title>
        <authorList>
            <person name="Molmeret M."/>
        </authorList>
    </citation>
    <scope>NUCLEOTIDE SEQUENCE [LARGE SCALE GENOMIC DNA]</scope>
    <source>
        <strain evidence="4">TC14</strain>
    </source>
</reference>
<keyword evidence="5" id="KW-1185">Reference proteome</keyword>
<keyword evidence="2" id="KW-0812">Transmembrane</keyword>
<protein>
    <submittedName>
        <fullName evidence="4">RND transporter</fullName>
    </submittedName>
</protein>
<sequence length="464" mass="51330">MGIKIKPIVIGMGLVLSGCMSTEKFDDTYQANLNVPSNWQQTSISSAIDSNWLAQLVDPQIHELVAQALENNYQLKSQAYAVAIKEQLLIASGAALWPSLDVSMRSTRNKANQPVNYSNNHSLNLNLSYELDIWGKLSDSERQANLEYLAQKANFEQAKHTLVADVVTAWFKIIEAKKLMQLYQGRVKNAQQNLTIIESGYQQGLSSALDVYLTRNEVNNERSRVANQQAELSQAKRVLERLVGQYPEGELAVKADLPLLLNEIPTGLPSQLMTRKPALIASWYQLLSKDAALAYAHKQRFPSINLTGSIGNSSNEINQLLSPSSLAWSLIGGISAPLFNGGRLAANEERVRLEREQSEQTYLNTLFDAFSSVENALTAGQSLQQRYLTMLAAQENALAAETLSFEQYQSGLVEYTTVLESQKRAFDAQSSVIQIKTQLITNRINLHLALGGDFSSTTTAIQAD</sequence>
<dbReference type="GO" id="GO:0009279">
    <property type="term" value="C:cell outer membrane"/>
    <property type="evidence" value="ECO:0007669"/>
    <property type="project" value="UniProtKB-SubCell"/>
</dbReference>
<dbReference type="RefSeq" id="WP_086742612.1">
    <property type="nucleotide sequence ID" value="NZ_MWPV01000001.1"/>
</dbReference>
<dbReference type="InterPro" id="IPR010131">
    <property type="entry name" value="MdtP/NodT-like"/>
</dbReference>
<comment type="subcellular location">
    <subcellularLocation>
        <location evidence="2">Cell outer membrane</location>
        <topology evidence="2">Lipid-anchor</topology>
    </subcellularLocation>
</comment>
<feature type="coiled-coil region" evidence="3">
    <location>
        <begin position="218"/>
        <end position="245"/>
    </location>
</feature>
<dbReference type="EMBL" id="MWPV01000001">
    <property type="protein sequence ID" value="OUL59219.1"/>
    <property type="molecule type" value="Genomic_DNA"/>
</dbReference>
<keyword evidence="3" id="KW-0175">Coiled coil</keyword>
<comment type="caution">
    <text evidence="4">The sequence shown here is derived from an EMBL/GenBank/DDBJ whole genome shotgun (WGS) entry which is preliminary data.</text>
</comment>
<keyword evidence="2" id="KW-0449">Lipoprotein</keyword>
<dbReference type="Proteomes" id="UP000194841">
    <property type="component" value="Unassembled WGS sequence"/>
</dbReference>
<dbReference type="NCBIfam" id="TIGR01845">
    <property type="entry name" value="outer_NodT"/>
    <property type="match status" value="1"/>
</dbReference>
<dbReference type="AlphaFoldDB" id="A0A244CVD9"/>
<organism evidence="4 5">
    <name type="scientific">Pseudoalteromonas ulvae</name>
    <dbReference type="NCBI Taxonomy" id="107327"/>
    <lineage>
        <taxon>Bacteria</taxon>
        <taxon>Pseudomonadati</taxon>
        <taxon>Pseudomonadota</taxon>
        <taxon>Gammaproteobacteria</taxon>
        <taxon>Alteromonadales</taxon>
        <taxon>Pseudoalteromonadaceae</taxon>
        <taxon>Pseudoalteromonas</taxon>
    </lineage>
</organism>
<evidence type="ECO:0000256" key="1">
    <source>
        <dbReference type="ARBA" id="ARBA00007613"/>
    </source>
</evidence>
<keyword evidence="2" id="KW-0472">Membrane</keyword>
<keyword evidence="2" id="KW-1134">Transmembrane beta strand</keyword>
<evidence type="ECO:0000313" key="5">
    <source>
        <dbReference type="Proteomes" id="UP000194841"/>
    </source>
</evidence>
<evidence type="ECO:0000256" key="3">
    <source>
        <dbReference type="SAM" id="Coils"/>
    </source>
</evidence>
<dbReference type="Pfam" id="PF02321">
    <property type="entry name" value="OEP"/>
    <property type="match status" value="2"/>
</dbReference>
<dbReference type="Gene3D" id="2.20.200.10">
    <property type="entry name" value="Outer membrane efflux proteins (OEP)"/>
    <property type="match status" value="1"/>
</dbReference>
<keyword evidence="2" id="KW-0564">Palmitate</keyword>
<dbReference type="GO" id="GO:0015562">
    <property type="term" value="F:efflux transmembrane transporter activity"/>
    <property type="evidence" value="ECO:0007669"/>
    <property type="project" value="InterPro"/>
</dbReference>
<accession>A0A244CVD9</accession>
<evidence type="ECO:0000313" key="4">
    <source>
        <dbReference type="EMBL" id="OUL59219.1"/>
    </source>
</evidence>
<dbReference type="PANTHER" id="PTHR30203">
    <property type="entry name" value="OUTER MEMBRANE CATION EFFLUX PROTEIN"/>
    <property type="match status" value="1"/>
</dbReference>
<comment type="similarity">
    <text evidence="1 2">Belongs to the outer membrane factor (OMF) (TC 1.B.17) family.</text>
</comment>
<evidence type="ECO:0000256" key="2">
    <source>
        <dbReference type="RuleBase" id="RU362097"/>
    </source>
</evidence>
<proteinExistence type="inferred from homology"/>
<dbReference type="PROSITE" id="PS51257">
    <property type="entry name" value="PROKAR_LIPOPROTEIN"/>
    <property type="match status" value="1"/>
</dbReference>
<dbReference type="SUPFAM" id="SSF56954">
    <property type="entry name" value="Outer membrane efflux proteins (OEP)"/>
    <property type="match status" value="1"/>
</dbReference>
<dbReference type="OrthoDB" id="9770517at2"/>